<comment type="caution">
    <text evidence="7">The sequence shown here is derived from an EMBL/GenBank/DDBJ whole genome shotgun (WGS) entry which is preliminary data.</text>
</comment>
<evidence type="ECO:0000313" key="9">
    <source>
        <dbReference type="Proteomes" id="UP000663829"/>
    </source>
</evidence>
<feature type="region of interest" description="Disordered" evidence="6">
    <location>
        <begin position="1260"/>
        <end position="1303"/>
    </location>
</feature>
<feature type="coiled-coil region" evidence="5">
    <location>
        <begin position="884"/>
        <end position="911"/>
    </location>
</feature>
<keyword evidence="2" id="KW-0963">Cytoplasm</keyword>
<feature type="compositionally biased region" description="Polar residues" evidence="6">
    <location>
        <begin position="540"/>
        <end position="560"/>
    </location>
</feature>
<sequence>MSVSMASSSEQKYITLRKRLDQFGYKQPLAVESLPLVEKLFQDLIHTTEALKKSKDNPQSSSSADKSADLPLLAQPVHPYKNDNVRLIKENNDLHLELLKCREQFDTNLKEFKNQLRKLENENADLRFLNTSYINRLRSLEKESRQKDNKILELQEKNFQAVVQTPGGNKHTIPFRRQRLDIDEMLPENPSSLKNNIYQLPYIDDPYIIDMVKVAEDRVAELEIDVQNQKEIKEALETKLTNYKYQVGIGTAADKCQKKEFYVKAQLECALVTYYTMVENRDREIERLGRLLDGGRSADVLALESKLKSNEKLIAHQNVQIDYLHEKNRQLERRLQELIDLKRDLSSKQFEERLKNDDLLRDLKDIDRLARKVHADKEYTVEIADRELNEAKERKNLLEELETLKVQASERDNEIIRLQDFIERVQTDKTRLSKRLSKLVLNEKDLLQELQKSRRTTKPATSSGPTKKLSLPARFDVHLKNVEDERDLYKNEVDTLQKLLDGKFHHRHTSHSPTSRARSSSPQLVTRSSPQHRLTRKDTATSPIKRSLSASTSPVRSPTRCTVCGVSRNRVSSVKDSSHYENLLRNVEDERDRFKRELNKYKNSSRSSREKDVDDTQLARVLREKDDLQLLLNKFERHMAEIQGHIKVLTNERDSLSVLYDRTKEELQNARHDLLQNAQTPKVSLAAQSILRKVENERDNAIVELRAVTNERDSLKERLRISTDTALNERARYEQRIENLEIEIRKIDNDREESIQQSRVLHEQIDQLENKLREQSFNISQLNQELSDQKSTSTQLRFLSEEAERLVQEHQRQLSLKKEEIRSAEDKALRLEKKLYDLQEANKGIKDDFNVVRTTVNTLDKEKDRLCSELDIKTEENIHLIQELNSKTRRIDELNMMTAELEAALDRSKDDSKQKLKEISSMRMQLDRNLEDTNDLHRKLDSSMRDMKRLQDDLLTVTRENQTIHQELEHAIDDKENLKLQVQDYINEVSKCEDLITQKEHDRNSLVEQYREASGQLNQMKMTIAELEAETSNRKQELNMKTSDLKRLNERIEYLERELQQQLSIGQEYEIQLSNLNRSLQRNEDIIKKLQNEKQGYADEIGNIKDFNSTLEMKKEQMTRHLTGKEIENEQLQSAVSDMKIEIEMLRNQIQNEKAMVRSLEDLIGSTRDKEFQLQLQSQEKESELQLFKDRVNMNDMKVQNQNKEIASLRTQVISLETDNERLKRQLTSERFEREKAAQELRKMTDLTSHIDLESRFRNTSPKLTTTNGHRSPVRNYSPQRTETRSPTKGIERSCSLCGDTTP</sequence>
<dbReference type="OrthoDB" id="10254663at2759"/>
<dbReference type="Proteomes" id="UP000663829">
    <property type="component" value="Unassembled WGS sequence"/>
</dbReference>
<dbReference type="Proteomes" id="UP000681722">
    <property type="component" value="Unassembled WGS sequence"/>
</dbReference>
<feature type="coiled-coil region" evidence="5">
    <location>
        <begin position="102"/>
        <end position="157"/>
    </location>
</feature>
<dbReference type="Gene3D" id="1.20.920.20">
    <property type="match status" value="1"/>
</dbReference>
<dbReference type="PANTHER" id="PTHR20544">
    <property type="entry name" value="CENTROSOMAL PROTEIN CEP135"/>
    <property type="match status" value="1"/>
</dbReference>
<evidence type="ECO:0000313" key="8">
    <source>
        <dbReference type="EMBL" id="CAF3784956.1"/>
    </source>
</evidence>
<reference evidence="7" key="1">
    <citation type="submission" date="2021-02" db="EMBL/GenBank/DDBJ databases">
        <authorList>
            <person name="Nowell W R."/>
        </authorList>
    </citation>
    <scope>NUCLEOTIDE SEQUENCE</scope>
</reference>
<comment type="subcellular location">
    <subcellularLocation>
        <location evidence="1">Cytoplasm</location>
        <location evidence="1">Cytoskeleton</location>
        <location evidence="1">Microtubule organizing center</location>
        <location evidence="1">Centrosome</location>
        <location evidence="1">Centriole</location>
    </subcellularLocation>
</comment>
<feature type="compositionally biased region" description="Polar residues" evidence="6">
    <location>
        <begin position="523"/>
        <end position="532"/>
    </location>
</feature>
<evidence type="ECO:0000256" key="6">
    <source>
        <dbReference type="SAM" id="MobiDB-lite"/>
    </source>
</evidence>
<evidence type="ECO:0000256" key="3">
    <source>
        <dbReference type="ARBA" id="ARBA00023212"/>
    </source>
</evidence>
<evidence type="ECO:0008006" key="10">
    <source>
        <dbReference type="Google" id="ProtNLM"/>
    </source>
</evidence>
<feature type="compositionally biased region" description="Polar residues" evidence="6">
    <location>
        <begin position="1260"/>
        <end position="1281"/>
    </location>
</feature>
<evidence type="ECO:0000313" key="7">
    <source>
        <dbReference type="EMBL" id="CAF1013446.1"/>
    </source>
</evidence>
<gene>
    <name evidence="7" type="ORF">GPM918_LOCUS14389</name>
    <name evidence="8" type="ORF">SRO942_LOCUS14393</name>
</gene>
<feature type="coiled-coil region" evidence="5">
    <location>
        <begin position="381"/>
        <end position="414"/>
    </location>
</feature>
<proteinExistence type="inferred from homology"/>
<feature type="compositionally biased region" description="Low complexity" evidence="6">
    <location>
        <begin position="511"/>
        <end position="522"/>
    </location>
</feature>
<evidence type="ECO:0000256" key="5">
    <source>
        <dbReference type="SAM" id="Coils"/>
    </source>
</evidence>
<name>A0A814HUP7_9BILA</name>
<dbReference type="EMBL" id="CAJNOQ010003459">
    <property type="protein sequence ID" value="CAF1013446.1"/>
    <property type="molecule type" value="Genomic_DNA"/>
</dbReference>
<evidence type="ECO:0000256" key="2">
    <source>
        <dbReference type="ARBA" id="ARBA00022490"/>
    </source>
</evidence>
<feature type="coiled-coil region" evidence="5">
    <location>
        <begin position="212"/>
        <end position="246"/>
    </location>
</feature>
<comment type="similarity">
    <text evidence="4">Belongs to the CEP135/TSGA10 family.</text>
</comment>
<keyword evidence="3" id="KW-0206">Cytoskeleton</keyword>
<keyword evidence="9" id="KW-1185">Reference proteome</keyword>
<feature type="coiled-coil region" evidence="5">
    <location>
        <begin position="321"/>
        <end position="348"/>
    </location>
</feature>
<dbReference type="EMBL" id="CAJOBC010003460">
    <property type="protein sequence ID" value="CAF3784956.1"/>
    <property type="molecule type" value="Genomic_DNA"/>
</dbReference>
<feature type="coiled-coil region" evidence="5">
    <location>
        <begin position="961"/>
        <end position="1100"/>
    </location>
</feature>
<dbReference type="PANTHER" id="PTHR20544:SF0">
    <property type="entry name" value="NUCLEOPROTEIN TPR_MLP1 DOMAIN-CONTAINING PROTEIN"/>
    <property type="match status" value="1"/>
</dbReference>
<evidence type="ECO:0000256" key="4">
    <source>
        <dbReference type="ARBA" id="ARBA00038123"/>
    </source>
</evidence>
<organism evidence="7 9">
    <name type="scientific">Didymodactylos carnosus</name>
    <dbReference type="NCBI Taxonomy" id="1234261"/>
    <lineage>
        <taxon>Eukaryota</taxon>
        <taxon>Metazoa</taxon>
        <taxon>Spiralia</taxon>
        <taxon>Gnathifera</taxon>
        <taxon>Rotifera</taxon>
        <taxon>Eurotatoria</taxon>
        <taxon>Bdelloidea</taxon>
        <taxon>Philodinida</taxon>
        <taxon>Philodinidae</taxon>
        <taxon>Didymodactylos</taxon>
    </lineage>
</organism>
<feature type="region of interest" description="Disordered" evidence="6">
    <location>
        <begin position="501"/>
        <end position="561"/>
    </location>
</feature>
<evidence type="ECO:0000256" key="1">
    <source>
        <dbReference type="ARBA" id="ARBA00004114"/>
    </source>
</evidence>
<dbReference type="CDD" id="cd22292">
    <property type="entry name" value="cc_Cep135_MBD"/>
    <property type="match status" value="1"/>
</dbReference>
<feature type="region of interest" description="Disordered" evidence="6">
    <location>
        <begin position="450"/>
        <end position="469"/>
    </location>
</feature>
<feature type="coiled-coil region" evidence="5">
    <location>
        <begin position="577"/>
        <end position="841"/>
    </location>
</feature>
<dbReference type="InterPro" id="IPR051877">
    <property type="entry name" value="Centriole_BasalBody_StrucProt"/>
</dbReference>
<feature type="coiled-coil region" evidence="5">
    <location>
        <begin position="1129"/>
        <end position="1163"/>
    </location>
</feature>
<feature type="compositionally biased region" description="Basic and acidic residues" evidence="6">
    <location>
        <begin position="1282"/>
        <end position="1292"/>
    </location>
</feature>
<protein>
    <recommendedName>
        <fullName evidence="10">Centrosomal protein of 135 kDa</fullName>
    </recommendedName>
</protein>
<accession>A0A814HUP7</accession>
<feature type="region of interest" description="Disordered" evidence="6">
    <location>
        <begin position="51"/>
        <end position="72"/>
    </location>
</feature>
<dbReference type="GO" id="GO:0005814">
    <property type="term" value="C:centriole"/>
    <property type="evidence" value="ECO:0007669"/>
    <property type="project" value="UniProtKB-SubCell"/>
</dbReference>
<keyword evidence="5" id="KW-0175">Coiled coil</keyword>
<feature type="coiled-coil region" evidence="5">
    <location>
        <begin position="1199"/>
        <end position="1240"/>
    </location>
</feature>